<reference evidence="1 2" key="1">
    <citation type="submission" date="2012-06" db="EMBL/GenBank/DDBJ databases">
        <title>Finished chromosome of genome of Crinalium epipsammum PCC 9333.</title>
        <authorList>
            <consortium name="US DOE Joint Genome Institute"/>
            <person name="Gugger M."/>
            <person name="Coursin T."/>
            <person name="Rippka R."/>
            <person name="Tandeau De Marsac N."/>
            <person name="Huntemann M."/>
            <person name="Wei C.-L."/>
            <person name="Han J."/>
            <person name="Detter J.C."/>
            <person name="Han C."/>
            <person name="Tapia R."/>
            <person name="Davenport K."/>
            <person name="Daligault H."/>
            <person name="Erkkila T."/>
            <person name="Gu W."/>
            <person name="Munk A.C.C."/>
            <person name="Teshima H."/>
            <person name="Xu Y."/>
            <person name="Chain P."/>
            <person name="Chen A."/>
            <person name="Krypides N."/>
            <person name="Mavromatis K."/>
            <person name="Markowitz V."/>
            <person name="Szeto E."/>
            <person name="Ivanova N."/>
            <person name="Mikhailova N."/>
            <person name="Ovchinnikova G."/>
            <person name="Pagani I."/>
            <person name="Pati A."/>
            <person name="Goodwin L."/>
            <person name="Peters L."/>
            <person name="Pitluck S."/>
            <person name="Woyke T."/>
            <person name="Kerfeld C."/>
        </authorList>
    </citation>
    <scope>NUCLEOTIDE SEQUENCE [LARGE SCALE GENOMIC DNA]</scope>
    <source>
        <strain evidence="1 2">PCC 9333</strain>
    </source>
</reference>
<dbReference type="AlphaFoldDB" id="K9VYL4"/>
<gene>
    <name evidence="1" type="ORF">Cri9333_1744</name>
</gene>
<sequence length="270" mass="31032">MAPSRQWNFLKTWLRKVYNKEVHEYFKDLSPLDDPDINSGRSATKAACLIAAVDSQNMALLKMNNFYYVVQKSHLKPAIFGQTISSYQESTVPYKPQVLLYFKQDGASVPNDKEPVTAEISFRLVKETHKTIEPIEAKRLATKIKNIFTLADGYKFSKGKIICTYKDIENGYQIRLYVPSDTEAVEVIKKVLSIQDHAYNDDFFTSHIPKKDTINNPGKETVYGRLVSKRRWRPTAIVRFQYATLDIYGLDQPIVLVDRSGTYWGALERT</sequence>
<dbReference type="OrthoDB" id="582963at2"/>
<dbReference type="Proteomes" id="UP000010472">
    <property type="component" value="Chromosome"/>
</dbReference>
<dbReference type="RefSeq" id="WP_015202749.1">
    <property type="nucleotide sequence ID" value="NC_019753.1"/>
</dbReference>
<proteinExistence type="predicted"/>
<dbReference type="KEGG" id="cep:Cri9333_1744"/>
<name>K9VYL4_9CYAN</name>
<keyword evidence="2" id="KW-1185">Reference proteome</keyword>
<protein>
    <submittedName>
        <fullName evidence="1">Uncharacterized protein</fullName>
    </submittedName>
</protein>
<dbReference type="STRING" id="1173022.Cri9333_1744"/>
<organism evidence="1 2">
    <name type="scientific">Crinalium epipsammum PCC 9333</name>
    <dbReference type="NCBI Taxonomy" id="1173022"/>
    <lineage>
        <taxon>Bacteria</taxon>
        <taxon>Bacillati</taxon>
        <taxon>Cyanobacteriota</taxon>
        <taxon>Cyanophyceae</taxon>
        <taxon>Gomontiellales</taxon>
        <taxon>Gomontiellaceae</taxon>
        <taxon>Crinalium</taxon>
    </lineage>
</organism>
<evidence type="ECO:0000313" key="1">
    <source>
        <dbReference type="EMBL" id="AFZ12629.1"/>
    </source>
</evidence>
<dbReference type="HOGENOM" id="CLU_087578_0_0_3"/>
<accession>K9VYL4</accession>
<dbReference type="EMBL" id="CP003620">
    <property type="protein sequence ID" value="AFZ12629.1"/>
    <property type="molecule type" value="Genomic_DNA"/>
</dbReference>
<evidence type="ECO:0000313" key="2">
    <source>
        <dbReference type="Proteomes" id="UP000010472"/>
    </source>
</evidence>
<dbReference type="eggNOG" id="ENOG5031PY2">
    <property type="taxonomic scope" value="Bacteria"/>
</dbReference>